<dbReference type="Proteomes" id="UP000467840">
    <property type="component" value="Chromosome 15"/>
</dbReference>
<feature type="domain" description="Retrotransposon gag" evidence="3">
    <location>
        <begin position="62"/>
        <end position="139"/>
    </location>
</feature>
<evidence type="ECO:0000259" key="3">
    <source>
        <dbReference type="Pfam" id="PF03732"/>
    </source>
</evidence>
<evidence type="ECO:0000313" key="4">
    <source>
        <dbReference type="EMBL" id="KAF2314862.1"/>
    </source>
</evidence>
<evidence type="ECO:0000256" key="1">
    <source>
        <dbReference type="SAM" id="Coils"/>
    </source>
</evidence>
<protein>
    <recommendedName>
        <fullName evidence="3">Retrotransposon gag domain-containing protein</fullName>
    </recommendedName>
</protein>
<proteinExistence type="predicted"/>
<dbReference type="AlphaFoldDB" id="A0A6A6MM70"/>
<dbReference type="Pfam" id="PF03732">
    <property type="entry name" value="Retrotrans_gag"/>
    <property type="match status" value="1"/>
</dbReference>
<dbReference type="EMBL" id="JAAGAX010000005">
    <property type="protein sequence ID" value="KAF2314862.1"/>
    <property type="molecule type" value="Genomic_DNA"/>
</dbReference>
<feature type="coiled-coil region" evidence="1">
    <location>
        <begin position="16"/>
        <end position="43"/>
    </location>
</feature>
<feature type="region of interest" description="Disordered" evidence="2">
    <location>
        <begin position="151"/>
        <end position="184"/>
    </location>
</feature>
<organism evidence="4 5">
    <name type="scientific">Hevea brasiliensis</name>
    <name type="common">Para rubber tree</name>
    <name type="synonym">Siphonia brasiliensis</name>
    <dbReference type="NCBI Taxonomy" id="3981"/>
    <lineage>
        <taxon>Eukaryota</taxon>
        <taxon>Viridiplantae</taxon>
        <taxon>Streptophyta</taxon>
        <taxon>Embryophyta</taxon>
        <taxon>Tracheophyta</taxon>
        <taxon>Spermatophyta</taxon>
        <taxon>Magnoliopsida</taxon>
        <taxon>eudicotyledons</taxon>
        <taxon>Gunneridae</taxon>
        <taxon>Pentapetalae</taxon>
        <taxon>rosids</taxon>
        <taxon>fabids</taxon>
        <taxon>Malpighiales</taxon>
        <taxon>Euphorbiaceae</taxon>
        <taxon>Crotonoideae</taxon>
        <taxon>Micrandreae</taxon>
        <taxon>Hevea</taxon>
    </lineage>
</organism>
<reference evidence="4 5" key="1">
    <citation type="journal article" date="2020" name="Mol. Plant">
        <title>The Chromosome-Based Rubber Tree Genome Provides New Insights into Spurge Genome Evolution and Rubber Biosynthesis.</title>
        <authorList>
            <person name="Liu J."/>
            <person name="Shi C."/>
            <person name="Shi C.C."/>
            <person name="Li W."/>
            <person name="Zhang Q.J."/>
            <person name="Zhang Y."/>
            <person name="Li K."/>
            <person name="Lu H.F."/>
            <person name="Shi C."/>
            <person name="Zhu S.T."/>
            <person name="Xiao Z.Y."/>
            <person name="Nan H."/>
            <person name="Yue Y."/>
            <person name="Zhu X.G."/>
            <person name="Wu Y."/>
            <person name="Hong X.N."/>
            <person name="Fan G.Y."/>
            <person name="Tong Y."/>
            <person name="Zhang D."/>
            <person name="Mao C.L."/>
            <person name="Liu Y.L."/>
            <person name="Hao S.J."/>
            <person name="Liu W.Q."/>
            <person name="Lv M.Q."/>
            <person name="Zhang H.B."/>
            <person name="Liu Y."/>
            <person name="Hu-Tang G.R."/>
            <person name="Wang J.P."/>
            <person name="Wang J.H."/>
            <person name="Sun Y.H."/>
            <person name="Ni S.B."/>
            <person name="Chen W.B."/>
            <person name="Zhang X.C."/>
            <person name="Jiao Y.N."/>
            <person name="Eichler E.E."/>
            <person name="Li G.H."/>
            <person name="Liu X."/>
            <person name="Gao L.Z."/>
        </authorList>
    </citation>
    <scope>NUCLEOTIDE SEQUENCE [LARGE SCALE GENOMIC DNA]</scope>
    <source>
        <strain evidence="5">cv. GT1</strain>
        <tissue evidence="4">Leaf</tissue>
    </source>
</reference>
<sequence length="255" mass="28704">MQGALNIAVDVLSKKDQAMEAILLAYREKVDKLEEELALCKTALRYFEAVGITEDAVKLRTVPLYLGDVATVWWRRRCEDIKKGTCTISTWGEFTKELKRQFYPENAESEARAKLRRLQHKEGAIREGVQDLATAMAAAESLIEFKGRSPARIRERSQTEATKPEVETSPSRARTTGGTKGRGTRLRRKKVSLLEPNLLASSVMGLIEHLSAQRGKLAALVSEETEPSEERHVASLQLLVQSRPRLRDKTKAECW</sequence>
<gene>
    <name evidence="4" type="ORF">GH714_036965</name>
</gene>
<evidence type="ECO:0000313" key="5">
    <source>
        <dbReference type="Proteomes" id="UP000467840"/>
    </source>
</evidence>
<comment type="caution">
    <text evidence="4">The sequence shown here is derived from an EMBL/GenBank/DDBJ whole genome shotgun (WGS) entry which is preliminary data.</text>
</comment>
<accession>A0A6A6MM70</accession>
<keyword evidence="5" id="KW-1185">Reference proteome</keyword>
<keyword evidence="1" id="KW-0175">Coiled coil</keyword>
<name>A0A6A6MM70_HEVBR</name>
<evidence type="ECO:0000256" key="2">
    <source>
        <dbReference type="SAM" id="MobiDB-lite"/>
    </source>
</evidence>
<dbReference type="InterPro" id="IPR005162">
    <property type="entry name" value="Retrotrans_gag_dom"/>
</dbReference>
<feature type="compositionally biased region" description="Basic and acidic residues" evidence="2">
    <location>
        <begin position="151"/>
        <end position="166"/>
    </location>
</feature>